<dbReference type="InterPro" id="IPR007037">
    <property type="entry name" value="SIP_rossman_dom"/>
</dbReference>
<evidence type="ECO:0000313" key="2">
    <source>
        <dbReference type="EMBL" id="SNC73428.1"/>
    </source>
</evidence>
<dbReference type="EMBL" id="FYEZ01000003">
    <property type="protein sequence ID" value="SNC73428.1"/>
    <property type="molecule type" value="Genomic_DNA"/>
</dbReference>
<protein>
    <submittedName>
        <fullName evidence="2">NADPH-dependent ferric siderophore reductase, contains FAD-binding and SIP domains</fullName>
    </submittedName>
</protein>
<dbReference type="InterPro" id="IPR039374">
    <property type="entry name" value="SIP_fam"/>
</dbReference>
<dbReference type="AlphaFoldDB" id="A0A212U595"/>
<keyword evidence="3" id="KW-1185">Reference proteome</keyword>
<sequence length="304" mass="32694">MSASLHRSFLATVEQVERLSPSFVRVHLGGEDLRSFGDTCLDQRIKLVLPRQGTPEDPFGGLPEGDEWYLEWRRLPVEERNVFRTYTPAGVDRAAGRLAVDLVVHGDTGPGSRWALSVAAGEPVMVVGPDATVPGHELAGVEWTPGSARRFLLAGDETAVPALVNILSALPPHATGQAFLEVPVEEDVREVAHPPGVDLVWLPRGVGSAHGERLLEAVAGSLAVHPGGRPVEDPTGGGAPDVVDDPEAVPWEVASVEDDDLAYAWMAAESGAVKALRRHLVGERGWDRRQIAFMGYWKQGVSQV</sequence>
<dbReference type="Pfam" id="PF04954">
    <property type="entry name" value="SIP"/>
    <property type="match status" value="1"/>
</dbReference>
<dbReference type="PANTHER" id="PTHR30157:SF0">
    <property type="entry name" value="NADPH-DEPENDENT FERRIC-CHELATE REDUCTASE"/>
    <property type="match status" value="1"/>
</dbReference>
<gene>
    <name evidence="2" type="ORF">SAMN05445756_1960</name>
</gene>
<reference evidence="2 3" key="1">
    <citation type="submission" date="2017-06" db="EMBL/GenBank/DDBJ databases">
        <authorList>
            <person name="Kim H.J."/>
            <person name="Triplett B.A."/>
        </authorList>
    </citation>
    <scope>NUCLEOTIDE SEQUENCE [LARGE SCALE GENOMIC DNA]</scope>
    <source>
        <strain evidence="2 3">DSM 22179</strain>
    </source>
</reference>
<dbReference type="PROSITE" id="PS51384">
    <property type="entry name" value="FAD_FR"/>
    <property type="match status" value="1"/>
</dbReference>
<dbReference type="GO" id="GO:0016491">
    <property type="term" value="F:oxidoreductase activity"/>
    <property type="evidence" value="ECO:0007669"/>
    <property type="project" value="InterPro"/>
</dbReference>
<accession>A0A212U595</accession>
<dbReference type="InterPro" id="IPR039261">
    <property type="entry name" value="FNR_nucleotide-bd"/>
</dbReference>
<dbReference type="CDD" id="cd06193">
    <property type="entry name" value="siderophore_interacting"/>
    <property type="match status" value="1"/>
</dbReference>
<dbReference type="RefSeq" id="WP_088818946.1">
    <property type="nucleotide sequence ID" value="NZ_FYEZ01000003.1"/>
</dbReference>
<proteinExistence type="predicted"/>
<dbReference type="Proteomes" id="UP000198122">
    <property type="component" value="Unassembled WGS sequence"/>
</dbReference>
<dbReference type="OrthoDB" id="3291337at2"/>
<dbReference type="SUPFAM" id="SSF63380">
    <property type="entry name" value="Riboflavin synthase domain-like"/>
    <property type="match status" value="1"/>
</dbReference>
<dbReference type="PANTHER" id="PTHR30157">
    <property type="entry name" value="FERRIC REDUCTASE, NADPH-DEPENDENT"/>
    <property type="match status" value="1"/>
</dbReference>
<dbReference type="InterPro" id="IPR013113">
    <property type="entry name" value="SIP_FAD-bd"/>
</dbReference>
<dbReference type="Gene3D" id="3.40.50.80">
    <property type="entry name" value="Nucleotide-binding domain of ferredoxin-NADP reductase (FNR) module"/>
    <property type="match status" value="1"/>
</dbReference>
<organism evidence="2 3">
    <name type="scientific">Kytococcus aerolatus</name>
    <dbReference type="NCBI Taxonomy" id="592308"/>
    <lineage>
        <taxon>Bacteria</taxon>
        <taxon>Bacillati</taxon>
        <taxon>Actinomycetota</taxon>
        <taxon>Actinomycetes</taxon>
        <taxon>Micrococcales</taxon>
        <taxon>Kytococcaceae</taxon>
        <taxon>Kytococcus</taxon>
    </lineage>
</organism>
<dbReference type="InterPro" id="IPR017927">
    <property type="entry name" value="FAD-bd_FR_type"/>
</dbReference>
<dbReference type="InterPro" id="IPR017938">
    <property type="entry name" value="Riboflavin_synthase-like_b-brl"/>
</dbReference>
<dbReference type="Gene3D" id="2.40.30.10">
    <property type="entry name" value="Translation factors"/>
    <property type="match status" value="1"/>
</dbReference>
<dbReference type="Pfam" id="PF08021">
    <property type="entry name" value="FAD_binding_9"/>
    <property type="match status" value="1"/>
</dbReference>
<evidence type="ECO:0000259" key="1">
    <source>
        <dbReference type="PROSITE" id="PS51384"/>
    </source>
</evidence>
<feature type="domain" description="FAD-binding FR-type" evidence="1">
    <location>
        <begin position="6"/>
        <end position="136"/>
    </location>
</feature>
<name>A0A212U595_9MICO</name>
<evidence type="ECO:0000313" key="3">
    <source>
        <dbReference type="Proteomes" id="UP000198122"/>
    </source>
</evidence>